<dbReference type="GO" id="GO:0006303">
    <property type="term" value="P:double-strand break repair via nonhomologous end joining"/>
    <property type="evidence" value="ECO:0007669"/>
    <property type="project" value="TreeGrafter"/>
</dbReference>
<dbReference type="GO" id="GO:0042800">
    <property type="term" value="F:histone H3K4 methyltransferase activity"/>
    <property type="evidence" value="ECO:0007669"/>
    <property type="project" value="TreeGrafter"/>
</dbReference>
<dbReference type="GO" id="GO:0003697">
    <property type="term" value="F:single-stranded DNA binding"/>
    <property type="evidence" value="ECO:0007669"/>
    <property type="project" value="TreeGrafter"/>
</dbReference>
<dbReference type="GO" id="GO:0046975">
    <property type="term" value="F:histone H3K36 methyltransferase activity"/>
    <property type="evidence" value="ECO:0007669"/>
    <property type="project" value="TreeGrafter"/>
</dbReference>
<dbReference type="GO" id="GO:0044547">
    <property type="term" value="F:DNA topoisomerase binding"/>
    <property type="evidence" value="ECO:0007669"/>
    <property type="project" value="TreeGrafter"/>
</dbReference>
<accession>A0A7I4YLM6</accession>
<dbReference type="GO" id="GO:0005634">
    <property type="term" value="C:nucleus"/>
    <property type="evidence" value="ECO:0007669"/>
    <property type="project" value="TreeGrafter"/>
</dbReference>
<dbReference type="PANTHER" id="PTHR46060:SF2">
    <property type="entry name" value="HISTONE-LYSINE N-METHYLTRANSFERASE SETMAR"/>
    <property type="match status" value="1"/>
</dbReference>
<dbReference type="GO" id="GO:0044774">
    <property type="term" value="P:mitotic DNA integrity checkpoint signaling"/>
    <property type="evidence" value="ECO:0007669"/>
    <property type="project" value="TreeGrafter"/>
</dbReference>
<dbReference type="WBParaSite" id="HCON_00109220-00001">
    <property type="protein sequence ID" value="HCON_00109220-00001"/>
    <property type="gene ID" value="HCON_00109220"/>
</dbReference>
<protein>
    <submittedName>
        <fullName evidence="2">HTH_Tnp_IS630 domain-containing protein</fullName>
    </submittedName>
</protein>
<evidence type="ECO:0000313" key="1">
    <source>
        <dbReference type="Proteomes" id="UP000025227"/>
    </source>
</evidence>
<dbReference type="PANTHER" id="PTHR46060">
    <property type="entry name" value="MARINER MOS1 TRANSPOSASE-LIKE PROTEIN"/>
    <property type="match status" value="1"/>
</dbReference>
<sequence>MQRKPISKQVEKYGEGVISYRTCKSCLAKSEEGDFSLEDAPKWGQPMELDLEVLRFTAEEDPYLTTRGMATMLGYNHSTTVHGLEQLGKVAKLLSSSKATITSP</sequence>
<organism evidence="1 2">
    <name type="scientific">Haemonchus contortus</name>
    <name type="common">Barber pole worm</name>
    <dbReference type="NCBI Taxonomy" id="6289"/>
    <lineage>
        <taxon>Eukaryota</taxon>
        <taxon>Metazoa</taxon>
        <taxon>Ecdysozoa</taxon>
        <taxon>Nematoda</taxon>
        <taxon>Chromadorea</taxon>
        <taxon>Rhabditida</taxon>
        <taxon>Rhabditina</taxon>
        <taxon>Rhabditomorpha</taxon>
        <taxon>Strongyloidea</taxon>
        <taxon>Trichostrongylidae</taxon>
        <taxon>Haemonchus</taxon>
    </lineage>
</organism>
<dbReference type="GO" id="GO:0035861">
    <property type="term" value="C:site of double-strand break"/>
    <property type="evidence" value="ECO:0007669"/>
    <property type="project" value="TreeGrafter"/>
</dbReference>
<dbReference type="GO" id="GO:0000729">
    <property type="term" value="P:DNA double-strand break processing"/>
    <property type="evidence" value="ECO:0007669"/>
    <property type="project" value="TreeGrafter"/>
</dbReference>
<dbReference type="GO" id="GO:0000793">
    <property type="term" value="C:condensed chromosome"/>
    <property type="evidence" value="ECO:0007669"/>
    <property type="project" value="TreeGrafter"/>
</dbReference>
<dbReference type="AlphaFoldDB" id="A0A7I4YLM6"/>
<dbReference type="GO" id="GO:0003690">
    <property type="term" value="F:double-stranded DNA binding"/>
    <property type="evidence" value="ECO:0007669"/>
    <property type="project" value="TreeGrafter"/>
</dbReference>
<reference evidence="2" key="1">
    <citation type="submission" date="2020-12" db="UniProtKB">
        <authorList>
            <consortium name="WormBaseParasite"/>
        </authorList>
    </citation>
    <scope>IDENTIFICATION</scope>
    <source>
        <strain evidence="2">MHco3</strain>
    </source>
</reference>
<evidence type="ECO:0000313" key="2">
    <source>
        <dbReference type="WBParaSite" id="HCON_00109220-00001"/>
    </source>
</evidence>
<dbReference type="OrthoDB" id="6137736at2759"/>
<dbReference type="GO" id="GO:0031297">
    <property type="term" value="P:replication fork processing"/>
    <property type="evidence" value="ECO:0007669"/>
    <property type="project" value="TreeGrafter"/>
</dbReference>
<keyword evidence="1" id="KW-1185">Reference proteome</keyword>
<dbReference type="GO" id="GO:0000014">
    <property type="term" value="F:single-stranded DNA endodeoxyribonuclease activity"/>
    <property type="evidence" value="ECO:0007669"/>
    <property type="project" value="TreeGrafter"/>
</dbReference>
<dbReference type="Proteomes" id="UP000025227">
    <property type="component" value="Unplaced"/>
</dbReference>
<dbReference type="InterPro" id="IPR052709">
    <property type="entry name" value="Transposase-MT_Hybrid"/>
</dbReference>
<proteinExistence type="predicted"/>
<dbReference type="GO" id="GO:0015074">
    <property type="term" value="P:DNA integration"/>
    <property type="evidence" value="ECO:0007669"/>
    <property type="project" value="TreeGrafter"/>
</dbReference>
<name>A0A7I4YLM6_HAECO</name>